<dbReference type="GO" id="GO:0019867">
    <property type="term" value="C:outer membrane"/>
    <property type="evidence" value="ECO:0007669"/>
    <property type="project" value="InterPro"/>
</dbReference>
<dbReference type="EMBL" id="CP036275">
    <property type="protein sequence ID" value="QDU38096.1"/>
    <property type="molecule type" value="Genomic_DNA"/>
</dbReference>
<feature type="compositionally biased region" description="Low complexity" evidence="6">
    <location>
        <begin position="539"/>
        <end position="561"/>
    </location>
</feature>
<evidence type="ECO:0000256" key="6">
    <source>
        <dbReference type="SAM" id="MobiDB-lite"/>
    </source>
</evidence>
<dbReference type="Proteomes" id="UP000320496">
    <property type="component" value="Chromosome"/>
</dbReference>
<protein>
    <submittedName>
        <fullName evidence="8">Outer membrane protein assembly factor BamA</fullName>
    </submittedName>
</protein>
<feature type="compositionally biased region" description="Polar residues" evidence="6">
    <location>
        <begin position="562"/>
        <end position="573"/>
    </location>
</feature>
<proteinExistence type="predicted"/>
<reference evidence="8 9" key="1">
    <citation type="submission" date="2019-02" db="EMBL/GenBank/DDBJ databases">
        <title>Deep-cultivation of Planctomycetes and their phenomic and genomic characterization uncovers novel biology.</title>
        <authorList>
            <person name="Wiegand S."/>
            <person name="Jogler M."/>
            <person name="Boedeker C."/>
            <person name="Pinto D."/>
            <person name="Vollmers J."/>
            <person name="Rivas-Marin E."/>
            <person name="Kohn T."/>
            <person name="Peeters S.H."/>
            <person name="Heuer A."/>
            <person name="Rast P."/>
            <person name="Oberbeckmann S."/>
            <person name="Bunk B."/>
            <person name="Jeske O."/>
            <person name="Meyerdierks A."/>
            <person name="Storesund J.E."/>
            <person name="Kallscheuer N."/>
            <person name="Luecker S."/>
            <person name="Lage O.M."/>
            <person name="Pohl T."/>
            <person name="Merkel B.J."/>
            <person name="Hornburger P."/>
            <person name="Mueller R.-W."/>
            <person name="Bruemmer F."/>
            <person name="Labrenz M."/>
            <person name="Spormann A.M."/>
            <person name="Op den Camp H."/>
            <person name="Overmann J."/>
            <person name="Amann R."/>
            <person name="Jetten M.S.M."/>
            <person name="Mascher T."/>
            <person name="Medema M.H."/>
            <person name="Devos D.P."/>
            <person name="Kaster A.-K."/>
            <person name="Ovreas L."/>
            <person name="Rohde M."/>
            <person name="Galperin M.Y."/>
            <person name="Jogler C."/>
        </authorList>
    </citation>
    <scope>NUCLEOTIDE SEQUENCE [LARGE SCALE GENOMIC DNA]</scope>
    <source>
        <strain evidence="8 9">Mal4</strain>
    </source>
</reference>
<feature type="domain" description="POTRA" evidence="7">
    <location>
        <begin position="89"/>
        <end position="160"/>
    </location>
</feature>
<sequence>MRGVMVDTRRNRANSAALRPTTRVVVLLLLAAAATALAPLNPEWGNRAFGQASMRPGPASPNYDELFSGLSDSSPIEPVGFDATALLNEPLEDVRVEGNTTIDTRAILHYAKSVAGRPVSQVQVKEDVRALLDTRWFFSVRPEFRAGEKGAILVFRVVERPIIRSVQFIGNKKLKTKELQAHTGLVAGHAFDVSANRESAERIKRLYREKGYRFVEVDLQKGNDQNDRDVIFQITEGPKVQVSRIRFEGNEAISSRVLKTKLSTKTMIMWLGGTYDPETIRSDVHTLTKYYHDLGYFDVVIDHNETFSEDRSKVTVTFQVEEKTRYRVRNIQVVGNEVISEESLMAEPELKTGDEFNMRYLREDVQAMKGQYDELGRIFAQVEPVPLFLEEPGLLDLVYHIDEDRPRYIGAVNIHIRGDHPHTQETVIRNQVNRYLKPGRLAKMSDIRFAQQRLRGSQLWERTDPPSIDVSPTSGKEYLPGTLIARGQDDSTFDDLFAPNPLDFAVLKPTDESKGFGHSVPSRTSAPAPAPTRTPAPVAPHRSSAPLDAPSRAPRPAAPRDNSTSSYQSNLPTPSALDVTPAPSIVDAVAPRPIIRGQSSSIYRGQSINQYGLPVPQDYLQGVSPQGDPFGDALRNPGTPGFVDVNIDVTEARTGRLMFGVGVNSDAGVVGSIVLQEDNFNILRPPTSWADVMNGQAFRGGGESLRIEAVPGSEVSRYVFSWQNPYFMNTDNSLGLSGFYYNRFFDDWTEDRLGGRISVGRIVDQFWSVGAALRLENVAIRDFRRPAPPELEEVAGDNFLSTAAVTLTYDRRDSAFIPSEGHFFEFSYEQGFGEFSYPRFEINGSQFFTIYERPDGLGKHILQFRGQAGWTGSDTPIFERFYAGGYSSFRGFAFRGVSPVNGGVRVGGEFMALGTAEYMMPITADDSIRAVVFSDFGTVEPDAGFKEFRATAGFGFRMIIPAMGPAPIALDFAWPIKSGQFDDERVFSFYVGFTR</sequence>
<organism evidence="8 9">
    <name type="scientific">Maioricimonas rarisocia</name>
    <dbReference type="NCBI Taxonomy" id="2528026"/>
    <lineage>
        <taxon>Bacteria</taxon>
        <taxon>Pseudomonadati</taxon>
        <taxon>Planctomycetota</taxon>
        <taxon>Planctomycetia</taxon>
        <taxon>Planctomycetales</taxon>
        <taxon>Planctomycetaceae</taxon>
        <taxon>Maioricimonas</taxon>
    </lineage>
</organism>
<keyword evidence="4" id="KW-0472">Membrane</keyword>
<dbReference type="Pfam" id="PF01103">
    <property type="entry name" value="Omp85"/>
    <property type="match status" value="1"/>
</dbReference>
<feature type="compositionally biased region" description="Pro residues" evidence="6">
    <location>
        <begin position="528"/>
        <end position="538"/>
    </location>
</feature>
<keyword evidence="5" id="KW-0998">Cell outer membrane</keyword>
<evidence type="ECO:0000313" key="8">
    <source>
        <dbReference type="EMBL" id="QDU38096.1"/>
    </source>
</evidence>
<dbReference type="InterPro" id="IPR010827">
    <property type="entry name" value="BamA/TamA_POTRA"/>
</dbReference>
<dbReference type="InterPro" id="IPR000184">
    <property type="entry name" value="Bac_surfAg_D15"/>
</dbReference>
<dbReference type="PANTHER" id="PTHR12815:SF47">
    <property type="entry name" value="TRANSLOCATION AND ASSEMBLY MODULE SUBUNIT TAMA"/>
    <property type="match status" value="1"/>
</dbReference>
<feature type="domain" description="POTRA" evidence="7">
    <location>
        <begin position="326"/>
        <end position="404"/>
    </location>
</feature>
<gene>
    <name evidence="8" type="primary">bamA</name>
    <name evidence="8" type="ORF">Mal4_24170</name>
</gene>
<name>A0A517Z6I0_9PLAN</name>
<evidence type="ECO:0000256" key="4">
    <source>
        <dbReference type="ARBA" id="ARBA00023136"/>
    </source>
</evidence>
<dbReference type="Gene3D" id="3.10.20.310">
    <property type="entry name" value="membrane protein fhac"/>
    <property type="match status" value="5"/>
</dbReference>
<feature type="domain" description="POTRA" evidence="7">
    <location>
        <begin position="161"/>
        <end position="237"/>
    </location>
</feature>
<evidence type="ECO:0000313" key="9">
    <source>
        <dbReference type="Proteomes" id="UP000320496"/>
    </source>
</evidence>
<comment type="subcellular location">
    <subcellularLocation>
        <location evidence="1">Membrane</location>
    </subcellularLocation>
</comment>
<evidence type="ECO:0000259" key="7">
    <source>
        <dbReference type="PROSITE" id="PS51779"/>
    </source>
</evidence>
<evidence type="ECO:0000256" key="3">
    <source>
        <dbReference type="ARBA" id="ARBA00022729"/>
    </source>
</evidence>
<keyword evidence="3" id="KW-0732">Signal</keyword>
<dbReference type="Gene3D" id="2.40.160.50">
    <property type="entry name" value="membrane protein fhac: a member of the omp85/tpsb transporter family"/>
    <property type="match status" value="1"/>
</dbReference>
<dbReference type="Pfam" id="PF07244">
    <property type="entry name" value="POTRA"/>
    <property type="match status" value="4"/>
</dbReference>
<dbReference type="AlphaFoldDB" id="A0A517Z6I0"/>
<feature type="region of interest" description="Disordered" evidence="6">
    <location>
        <begin position="458"/>
        <end position="480"/>
    </location>
</feature>
<evidence type="ECO:0000256" key="1">
    <source>
        <dbReference type="ARBA" id="ARBA00004370"/>
    </source>
</evidence>
<dbReference type="InterPro" id="IPR039910">
    <property type="entry name" value="D15-like"/>
</dbReference>
<accession>A0A517Z6I0</accession>
<evidence type="ECO:0000256" key="2">
    <source>
        <dbReference type="ARBA" id="ARBA00022692"/>
    </source>
</evidence>
<feature type="domain" description="POTRA" evidence="7">
    <location>
        <begin position="240"/>
        <end position="323"/>
    </location>
</feature>
<evidence type="ECO:0000256" key="5">
    <source>
        <dbReference type="ARBA" id="ARBA00023237"/>
    </source>
</evidence>
<dbReference type="InterPro" id="IPR034746">
    <property type="entry name" value="POTRA"/>
</dbReference>
<dbReference type="PROSITE" id="PS51779">
    <property type="entry name" value="POTRA"/>
    <property type="match status" value="4"/>
</dbReference>
<keyword evidence="9" id="KW-1185">Reference proteome</keyword>
<dbReference type="PANTHER" id="PTHR12815">
    <property type="entry name" value="SORTING AND ASSEMBLY MACHINERY SAMM50 PROTEIN FAMILY MEMBER"/>
    <property type="match status" value="1"/>
</dbReference>
<feature type="region of interest" description="Disordered" evidence="6">
    <location>
        <begin position="513"/>
        <end position="580"/>
    </location>
</feature>
<dbReference type="KEGG" id="mri:Mal4_24170"/>
<keyword evidence="2" id="KW-0812">Transmembrane</keyword>